<dbReference type="InterPro" id="IPR035906">
    <property type="entry name" value="MetI-like_sf"/>
</dbReference>
<dbReference type="SUPFAM" id="SSF161098">
    <property type="entry name" value="MetI-like"/>
    <property type="match status" value="1"/>
</dbReference>
<feature type="transmembrane region" description="Helical" evidence="7">
    <location>
        <begin position="21"/>
        <end position="43"/>
    </location>
</feature>
<evidence type="ECO:0000313" key="9">
    <source>
        <dbReference type="EMBL" id="HIZ03921.1"/>
    </source>
</evidence>
<dbReference type="CDD" id="cd06261">
    <property type="entry name" value="TM_PBP2"/>
    <property type="match status" value="1"/>
</dbReference>
<evidence type="ECO:0000256" key="2">
    <source>
        <dbReference type="ARBA" id="ARBA00022448"/>
    </source>
</evidence>
<gene>
    <name evidence="9" type="ORF">H9727_06500</name>
</gene>
<dbReference type="Gene3D" id="1.10.3720.10">
    <property type="entry name" value="MetI-like"/>
    <property type="match status" value="1"/>
</dbReference>
<evidence type="ECO:0000259" key="8">
    <source>
        <dbReference type="PROSITE" id="PS50928"/>
    </source>
</evidence>
<keyword evidence="4 7" id="KW-0812">Transmembrane</keyword>
<dbReference type="InterPro" id="IPR051393">
    <property type="entry name" value="ABC_transporter_permease"/>
</dbReference>
<organism evidence="9 10">
    <name type="scientific">Candidatus Borkfalkia avistercoris</name>
    <dbReference type="NCBI Taxonomy" id="2838504"/>
    <lineage>
        <taxon>Bacteria</taxon>
        <taxon>Bacillati</taxon>
        <taxon>Bacillota</taxon>
        <taxon>Clostridia</taxon>
        <taxon>Christensenellales</taxon>
        <taxon>Christensenellaceae</taxon>
        <taxon>Candidatus Borkfalkia</taxon>
    </lineage>
</organism>
<feature type="transmembrane region" description="Helical" evidence="7">
    <location>
        <begin position="279"/>
        <end position="303"/>
    </location>
</feature>
<dbReference type="Proteomes" id="UP000824132">
    <property type="component" value="Unassembled WGS sequence"/>
</dbReference>
<evidence type="ECO:0000256" key="4">
    <source>
        <dbReference type="ARBA" id="ARBA00022692"/>
    </source>
</evidence>
<keyword evidence="6 7" id="KW-0472">Membrane</keyword>
<comment type="caution">
    <text evidence="9">The sequence shown here is derived from an EMBL/GenBank/DDBJ whole genome shotgun (WGS) entry which is preliminary data.</text>
</comment>
<dbReference type="AlphaFoldDB" id="A0A9D2D005"/>
<feature type="transmembrane region" description="Helical" evidence="7">
    <location>
        <begin position="174"/>
        <end position="195"/>
    </location>
</feature>
<dbReference type="Pfam" id="PF00528">
    <property type="entry name" value="BPD_transp_1"/>
    <property type="match status" value="1"/>
</dbReference>
<keyword evidence="3" id="KW-1003">Cell membrane</keyword>
<dbReference type="PROSITE" id="PS50928">
    <property type="entry name" value="ABC_TM1"/>
    <property type="match status" value="1"/>
</dbReference>
<dbReference type="EMBL" id="DXCL01000039">
    <property type="protein sequence ID" value="HIZ03921.1"/>
    <property type="molecule type" value="Genomic_DNA"/>
</dbReference>
<proteinExistence type="inferred from homology"/>
<evidence type="ECO:0000256" key="7">
    <source>
        <dbReference type="RuleBase" id="RU363032"/>
    </source>
</evidence>
<reference evidence="9" key="1">
    <citation type="journal article" date="2021" name="PeerJ">
        <title>Extensive microbial diversity within the chicken gut microbiome revealed by metagenomics and culture.</title>
        <authorList>
            <person name="Gilroy R."/>
            <person name="Ravi A."/>
            <person name="Getino M."/>
            <person name="Pursley I."/>
            <person name="Horton D.L."/>
            <person name="Alikhan N.F."/>
            <person name="Baker D."/>
            <person name="Gharbi K."/>
            <person name="Hall N."/>
            <person name="Watson M."/>
            <person name="Adriaenssens E.M."/>
            <person name="Foster-Nyarko E."/>
            <person name="Jarju S."/>
            <person name="Secka A."/>
            <person name="Antonio M."/>
            <person name="Oren A."/>
            <person name="Chaudhuri R.R."/>
            <person name="La Ragione R."/>
            <person name="Hildebrand F."/>
            <person name="Pallen M.J."/>
        </authorList>
    </citation>
    <scope>NUCLEOTIDE SEQUENCE</scope>
    <source>
        <strain evidence="9">CHK187-5294</strain>
    </source>
</reference>
<dbReference type="PANTHER" id="PTHR30193">
    <property type="entry name" value="ABC TRANSPORTER PERMEASE PROTEIN"/>
    <property type="match status" value="1"/>
</dbReference>
<feature type="domain" description="ABC transmembrane type-1" evidence="8">
    <location>
        <begin position="87"/>
        <end position="299"/>
    </location>
</feature>
<keyword evidence="2 7" id="KW-0813">Transport</keyword>
<keyword evidence="5 7" id="KW-1133">Transmembrane helix</keyword>
<sequence>MTLNQHEIEKRKIKLRNALSKYIFLVAIYAIPIAGFAVFWVYVNIQSILNAFRLEVQGELQWSFRNWQYFWQDLTGESTFVNMPQILRNTLIFFGTNIAIILPLSFLFSYFLFKKVCGYKFFRVIFFAPNIISAAVLATLFKFMVNPSLDGIITQLYTLITNKPSPNFLMDERYALTAVVCYCIWTGFSVNLVLFNGAMERVPKDVLEAASIDGIGNTRELFQIVLPMIWSTIGTLIITTTAGIFMASGPLLLLTQGAYGTNTISFWIYQQVQAQTSPYYPATVGFIFTLIGVPIVLAVKWLVERFFTEVQY</sequence>
<comment type="similarity">
    <text evidence="7">Belongs to the binding-protein-dependent transport system permease family.</text>
</comment>
<evidence type="ECO:0000256" key="6">
    <source>
        <dbReference type="ARBA" id="ARBA00023136"/>
    </source>
</evidence>
<protein>
    <submittedName>
        <fullName evidence="9">Sugar ABC transporter permease</fullName>
    </submittedName>
</protein>
<reference evidence="9" key="2">
    <citation type="submission" date="2021-04" db="EMBL/GenBank/DDBJ databases">
        <authorList>
            <person name="Gilroy R."/>
        </authorList>
    </citation>
    <scope>NUCLEOTIDE SEQUENCE</scope>
    <source>
        <strain evidence="9">CHK187-5294</strain>
    </source>
</reference>
<dbReference type="GO" id="GO:0005886">
    <property type="term" value="C:plasma membrane"/>
    <property type="evidence" value="ECO:0007669"/>
    <property type="project" value="UniProtKB-SubCell"/>
</dbReference>
<feature type="transmembrane region" description="Helical" evidence="7">
    <location>
        <begin position="91"/>
        <end position="113"/>
    </location>
</feature>
<feature type="transmembrane region" description="Helical" evidence="7">
    <location>
        <begin position="125"/>
        <end position="145"/>
    </location>
</feature>
<feature type="transmembrane region" description="Helical" evidence="7">
    <location>
        <begin position="229"/>
        <end position="259"/>
    </location>
</feature>
<name>A0A9D2D005_9FIRM</name>
<comment type="subcellular location">
    <subcellularLocation>
        <location evidence="1 7">Cell membrane</location>
        <topology evidence="1 7">Multi-pass membrane protein</topology>
    </subcellularLocation>
</comment>
<evidence type="ECO:0000256" key="5">
    <source>
        <dbReference type="ARBA" id="ARBA00022989"/>
    </source>
</evidence>
<accession>A0A9D2D005</accession>
<evidence type="ECO:0000256" key="3">
    <source>
        <dbReference type="ARBA" id="ARBA00022475"/>
    </source>
</evidence>
<dbReference type="GO" id="GO:0055085">
    <property type="term" value="P:transmembrane transport"/>
    <property type="evidence" value="ECO:0007669"/>
    <property type="project" value="InterPro"/>
</dbReference>
<evidence type="ECO:0000313" key="10">
    <source>
        <dbReference type="Proteomes" id="UP000824132"/>
    </source>
</evidence>
<evidence type="ECO:0000256" key="1">
    <source>
        <dbReference type="ARBA" id="ARBA00004651"/>
    </source>
</evidence>
<dbReference type="PANTHER" id="PTHR30193:SF37">
    <property type="entry name" value="INNER MEMBRANE ABC TRANSPORTER PERMEASE PROTEIN YCJO"/>
    <property type="match status" value="1"/>
</dbReference>
<dbReference type="InterPro" id="IPR000515">
    <property type="entry name" value="MetI-like"/>
</dbReference>